<accession>A0A1V4SME6</accession>
<sequence length="682" mass="78322">MKEELINFYKLERLANSNPVKFLNLIKSLSEEADVSCCIKILKMSGICVDIYGTDRNRELYEQSLTILSDHFGKKCEEILIFKYEVSLLAKLIKDFLNLRSKCGVDNVTKINQIPAILLVAEIWVRSCSDYMKGSELDSIIKKYPFAIIGGDYNGKPIDFTISISQMVQSIDNIMEYVGVILKYLIHNNAPLSGTQINIPYDDLIVSRQHIPLIDKWDRLYHTYDEWKFTNSKIYSKKTGEITFIPSGNNDFLAHHISNIRFRSMKFKWMFDFEAIGEENIKVVQNTLVLPPEEFCSSKEALSTILAHEFFGSDTFKEECFKVSIAEWIRAYIVLRMEAENYLNSCQNINTTGLSINNWCIAKKRSEWIKIIEKGGVCAENAEIIINYLTFDKKAKDLLDCPLIPMDGYLVALPSFLANIEAASAMLSNFVNRGVDVSFKGYGFERRVLNKIKSSGFSVVRIVTEEKNETYECDAVFVMGEELFLLELKSFLQPHTIREHYELKLKIQSAVSQLNRISDFYSNRIDIIKDKLNLPSFWIPKKIHKVIVCMANLGEALKIDDCVVVDESVLRRFFDREAPAIVIGNKKIVFFDEAYEGDIKPEKLLTILSEPPQIKIAKSQLEYTSRILDLDNIQLKFFDFVKKTGDFTYLSKDDVSAVANILKIPPQELIDKTNKSMNKDER</sequence>
<protein>
    <recommendedName>
        <fullName evidence="3">NERD domain-containing protein</fullName>
    </recommendedName>
</protein>
<dbReference type="Gene3D" id="3.40.1350.10">
    <property type="match status" value="1"/>
</dbReference>
<dbReference type="AlphaFoldDB" id="A0A1V4SME6"/>
<dbReference type="EMBL" id="MZGX01000006">
    <property type="protein sequence ID" value="OPX45062.1"/>
    <property type="molecule type" value="Genomic_DNA"/>
</dbReference>
<gene>
    <name evidence="1" type="ORF">CLHUN_12940</name>
</gene>
<dbReference type="InterPro" id="IPR011856">
    <property type="entry name" value="tRNA_endonuc-like_dom_sf"/>
</dbReference>
<dbReference type="STRING" id="48256.CLHUN_12940"/>
<evidence type="ECO:0008006" key="3">
    <source>
        <dbReference type="Google" id="ProtNLM"/>
    </source>
</evidence>
<reference evidence="1 2" key="1">
    <citation type="submission" date="2017-03" db="EMBL/GenBank/DDBJ databases">
        <title>Genome sequence of Clostridium hungatei DSM 14427.</title>
        <authorList>
            <person name="Poehlein A."/>
            <person name="Daniel R."/>
        </authorList>
    </citation>
    <scope>NUCLEOTIDE SEQUENCE [LARGE SCALE GENOMIC DNA]</scope>
    <source>
        <strain evidence="1 2">DSM 14427</strain>
    </source>
</reference>
<dbReference type="GO" id="GO:0003676">
    <property type="term" value="F:nucleic acid binding"/>
    <property type="evidence" value="ECO:0007669"/>
    <property type="project" value="InterPro"/>
</dbReference>
<dbReference type="OrthoDB" id="9805159at2"/>
<keyword evidence="2" id="KW-1185">Reference proteome</keyword>
<evidence type="ECO:0000313" key="1">
    <source>
        <dbReference type="EMBL" id="OPX45062.1"/>
    </source>
</evidence>
<comment type="caution">
    <text evidence="1">The sequence shown here is derived from an EMBL/GenBank/DDBJ whole genome shotgun (WGS) entry which is preliminary data.</text>
</comment>
<dbReference type="RefSeq" id="WP_133051094.1">
    <property type="nucleotide sequence ID" value="NZ_MZGX01000006.1"/>
</dbReference>
<name>A0A1V4SME6_RUMHU</name>
<proteinExistence type="predicted"/>
<organism evidence="1 2">
    <name type="scientific">Ruminiclostridium hungatei</name>
    <name type="common">Clostridium hungatei</name>
    <dbReference type="NCBI Taxonomy" id="48256"/>
    <lineage>
        <taxon>Bacteria</taxon>
        <taxon>Bacillati</taxon>
        <taxon>Bacillota</taxon>
        <taxon>Clostridia</taxon>
        <taxon>Eubacteriales</taxon>
        <taxon>Oscillospiraceae</taxon>
        <taxon>Ruminiclostridium</taxon>
    </lineage>
</organism>
<dbReference type="Proteomes" id="UP000191554">
    <property type="component" value="Unassembled WGS sequence"/>
</dbReference>
<evidence type="ECO:0000313" key="2">
    <source>
        <dbReference type="Proteomes" id="UP000191554"/>
    </source>
</evidence>